<feature type="domain" description="CHAT" evidence="1">
    <location>
        <begin position="233"/>
        <end position="524"/>
    </location>
</feature>
<name>A0AA39TTA6_9AGAR</name>
<organism evidence="2 3">
    <name type="scientific">Armillaria novae-zelandiae</name>
    <dbReference type="NCBI Taxonomy" id="153914"/>
    <lineage>
        <taxon>Eukaryota</taxon>
        <taxon>Fungi</taxon>
        <taxon>Dikarya</taxon>
        <taxon>Basidiomycota</taxon>
        <taxon>Agaricomycotina</taxon>
        <taxon>Agaricomycetes</taxon>
        <taxon>Agaricomycetidae</taxon>
        <taxon>Agaricales</taxon>
        <taxon>Marasmiineae</taxon>
        <taxon>Physalacriaceae</taxon>
        <taxon>Armillaria</taxon>
    </lineage>
</organism>
<dbReference type="InterPro" id="IPR024983">
    <property type="entry name" value="CHAT_dom"/>
</dbReference>
<gene>
    <name evidence="2" type="ORF">IW261DRAFT_1586524</name>
</gene>
<accession>A0AA39TTA6</accession>
<dbReference type="EMBL" id="JAUEPR010000089">
    <property type="protein sequence ID" value="KAK0465778.1"/>
    <property type="molecule type" value="Genomic_DNA"/>
</dbReference>
<proteinExistence type="predicted"/>
<dbReference type="Proteomes" id="UP001175227">
    <property type="component" value="Unassembled WGS sequence"/>
</dbReference>
<reference evidence="2" key="1">
    <citation type="submission" date="2023-06" db="EMBL/GenBank/DDBJ databases">
        <authorList>
            <consortium name="Lawrence Berkeley National Laboratory"/>
            <person name="Ahrendt S."/>
            <person name="Sahu N."/>
            <person name="Indic B."/>
            <person name="Wong-Bajracharya J."/>
            <person name="Merenyi Z."/>
            <person name="Ke H.-M."/>
            <person name="Monk M."/>
            <person name="Kocsube S."/>
            <person name="Drula E."/>
            <person name="Lipzen A."/>
            <person name="Balint B."/>
            <person name="Henrissat B."/>
            <person name="Andreopoulos B."/>
            <person name="Martin F.M."/>
            <person name="Harder C.B."/>
            <person name="Rigling D."/>
            <person name="Ford K.L."/>
            <person name="Foster G.D."/>
            <person name="Pangilinan J."/>
            <person name="Papanicolaou A."/>
            <person name="Barry K."/>
            <person name="LaButti K."/>
            <person name="Viragh M."/>
            <person name="Koriabine M."/>
            <person name="Yan M."/>
            <person name="Riley R."/>
            <person name="Champramary S."/>
            <person name="Plett K.L."/>
            <person name="Tsai I.J."/>
            <person name="Slot J."/>
            <person name="Sipos G."/>
            <person name="Plett J."/>
            <person name="Nagy L.G."/>
            <person name="Grigoriev I.V."/>
        </authorList>
    </citation>
    <scope>NUCLEOTIDE SEQUENCE</scope>
    <source>
        <strain evidence="2">ICMP 16352</strain>
    </source>
</reference>
<dbReference type="Pfam" id="PF12770">
    <property type="entry name" value="CHAT"/>
    <property type="match status" value="1"/>
</dbReference>
<protein>
    <submittedName>
        <fullName evidence="2">CHAT domain-containing protein</fullName>
    </submittedName>
</protein>
<sequence>MQICCTRPNRRTFNEDGCRLAMGQAVQDSWTGKSIAARYRQLADFGPAVNEAVEWAIHWDEPDTALEWLEMGRAIVWGQLHNLRSPVDSLSDAHPDLARRLSQVGDALEKATGRNVDTEHFKEFTMEERAKEHRRLATEWDSLVETVRARPGFEDFLGPKRLATLKSAAKLGPVVLLNTFETRCDALVLIPGLDNVMHIPLEDFSYNRAKILQERLNKSLSALGVRKNVFMDVLKELWTCVVKPVLDGLAFSPCDTTNPPRLWWCPTGPMAFLPIHAAGDYRTNELGTKISDYVISSYTPTVTILLDKLKKTRTFKGLLAISQPDTPGLFHLPGTEGELWKIEERANGVLVKCLRGEEATPDKVLDGMSICNWVHMACHAMQNKKNPLESTFCLHPTDHPHAPANDRHLPLSRVITKSFPDADFAYLSACQTATGDESSSEEAVHLAAGMLMAGYQSVIATLWSIRDVDAPDIADEVYSELFKNGKPDSGNAAIALHHAVQSLRRRVENEHDSFVRWVPFIHVGL</sequence>
<dbReference type="AlphaFoldDB" id="A0AA39TTA6"/>
<keyword evidence="3" id="KW-1185">Reference proteome</keyword>
<evidence type="ECO:0000259" key="1">
    <source>
        <dbReference type="Pfam" id="PF12770"/>
    </source>
</evidence>
<evidence type="ECO:0000313" key="2">
    <source>
        <dbReference type="EMBL" id="KAK0465778.1"/>
    </source>
</evidence>
<evidence type="ECO:0000313" key="3">
    <source>
        <dbReference type="Proteomes" id="UP001175227"/>
    </source>
</evidence>
<comment type="caution">
    <text evidence="2">The sequence shown here is derived from an EMBL/GenBank/DDBJ whole genome shotgun (WGS) entry which is preliminary data.</text>
</comment>